<evidence type="ECO:0000259" key="11">
    <source>
        <dbReference type="PROSITE" id="PS50109"/>
    </source>
</evidence>
<dbReference type="InterPro" id="IPR036890">
    <property type="entry name" value="HATPase_C_sf"/>
</dbReference>
<dbReference type="InterPro" id="IPR005467">
    <property type="entry name" value="His_kinase_dom"/>
</dbReference>
<dbReference type="EC" id="2.7.13.3" evidence="2"/>
<feature type="transmembrane region" description="Helical" evidence="10">
    <location>
        <begin position="44"/>
        <end position="66"/>
    </location>
</feature>
<dbReference type="PANTHER" id="PTHR43065">
    <property type="entry name" value="SENSOR HISTIDINE KINASE"/>
    <property type="match status" value="1"/>
</dbReference>
<feature type="transmembrane region" description="Helical" evidence="10">
    <location>
        <begin position="103"/>
        <end position="121"/>
    </location>
</feature>
<feature type="transmembrane region" description="Helical" evidence="10">
    <location>
        <begin position="128"/>
        <end position="148"/>
    </location>
</feature>
<comment type="caution">
    <text evidence="12">The sequence shown here is derived from an EMBL/GenBank/DDBJ whole genome shotgun (WGS) entry which is preliminary data.</text>
</comment>
<keyword evidence="8" id="KW-0902">Two-component regulatory system</keyword>
<keyword evidence="13" id="KW-1185">Reference proteome</keyword>
<dbReference type="AlphaFoldDB" id="A0AA41R0T3"/>
<evidence type="ECO:0000256" key="7">
    <source>
        <dbReference type="ARBA" id="ARBA00022840"/>
    </source>
</evidence>
<dbReference type="Gene3D" id="3.30.565.10">
    <property type="entry name" value="Histidine kinase-like ATPase, C-terminal domain"/>
    <property type="match status" value="1"/>
</dbReference>
<keyword evidence="3" id="KW-0597">Phosphoprotein</keyword>
<reference evidence="12" key="1">
    <citation type="submission" date="2022-04" db="EMBL/GenBank/DDBJ databases">
        <title>Desulfatitalea alkaliphila sp. nov., a novel anaerobic sulfate-reducing bacterium isolated from terrestrial mud volcano, Taman Peninsula, Russia.</title>
        <authorList>
            <person name="Khomyakova M.A."/>
            <person name="Merkel A.Y."/>
            <person name="Slobodkin A.I."/>
        </authorList>
    </citation>
    <scope>NUCLEOTIDE SEQUENCE</scope>
    <source>
        <strain evidence="12">M08but</strain>
    </source>
</reference>
<feature type="transmembrane region" description="Helical" evidence="10">
    <location>
        <begin position="78"/>
        <end position="97"/>
    </location>
</feature>
<evidence type="ECO:0000256" key="6">
    <source>
        <dbReference type="ARBA" id="ARBA00022777"/>
    </source>
</evidence>
<feature type="transmembrane region" description="Helical" evidence="10">
    <location>
        <begin position="168"/>
        <end position="189"/>
    </location>
</feature>
<dbReference type="SMART" id="SM00388">
    <property type="entry name" value="HisKA"/>
    <property type="match status" value="1"/>
</dbReference>
<evidence type="ECO:0000256" key="4">
    <source>
        <dbReference type="ARBA" id="ARBA00022679"/>
    </source>
</evidence>
<keyword evidence="6" id="KW-0418">Kinase</keyword>
<dbReference type="PANTHER" id="PTHR43065:SF10">
    <property type="entry name" value="PEROXIDE STRESS-ACTIVATED HISTIDINE KINASE MAK3"/>
    <property type="match status" value="1"/>
</dbReference>
<dbReference type="GO" id="GO:0005524">
    <property type="term" value="F:ATP binding"/>
    <property type="evidence" value="ECO:0007669"/>
    <property type="project" value="UniProtKB-KW"/>
</dbReference>
<dbReference type="Pfam" id="PF00512">
    <property type="entry name" value="HisKA"/>
    <property type="match status" value="1"/>
</dbReference>
<protein>
    <recommendedName>
        <fullName evidence="2">histidine kinase</fullName>
        <ecNumber evidence="2">2.7.13.3</ecNumber>
    </recommendedName>
</protein>
<evidence type="ECO:0000256" key="3">
    <source>
        <dbReference type="ARBA" id="ARBA00022553"/>
    </source>
</evidence>
<dbReference type="InterPro" id="IPR003661">
    <property type="entry name" value="HisK_dim/P_dom"/>
</dbReference>
<evidence type="ECO:0000256" key="2">
    <source>
        <dbReference type="ARBA" id="ARBA00012438"/>
    </source>
</evidence>
<dbReference type="PROSITE" id="PS50109">
    <property type="entry name" value="HIS_KIN"/>
    <property type="match status" value="1"/>
</dbReference>
<organism evidence="12 13">
    <name type="scientific">Desulfatitalea alkaliphila</name>
    <dbReference type="NCBI Taxonomy" id="2929485"/>
    <lineage>
        <taxon>Bacteria</taxon>
        <taxon>Pseudomonadati</taxon>
        <taxon>Thermodesulfobacteriota</taxon>
        <taxon>Desulfobacteria</taxon>
        <taxon>Desulfobacterales</taxon>
        <taxon>Desulfosarcinaceae</taxon>
        <taxon>Desulfatitalea</taxon>
    </lineage>
</organism>
<feature type="compositionally biased region" description="Basic residues" evidence="9">
    <location>
        <begin position="446"/>
        <end position="455"/>
    </location>
</feature>
<sequence length="455" mass="50679">MENRNPSSGAINPKLRWLMFARVVITSLLLMATLYLQYRQQGPVFNALVTVLYLIIAAIFFLSLLYAAVFHRIRRHGLFAYVQIGMDGLIVSIIVFITGGYFSIFSFLYLVVIIYASMILFMRGGLIIAIWSSVLFALLVLFQFSTFAAEHFTLVPGALAFQPTGFEITYKIGITTAACLAVAVLCGLLTEQNRKAQKKLRIMESHVKQVEKMAYMGEMAAGLAHEIKNPLASLVGSIQLLKEELRYDADHRRLMEIVLRETDRLSSLVNDFLFFARPPAGKVEVMHLKEAVEEVIRLFEKDAHHALRCEIQTDLVGDVWVSMDPTHFRQVLWNLLLNAAEAIPDGGSIRIRTTTGRPNAVRVAITDNGCGIPAEVLQSIFDPFFTTKSEGTGLGLSIVHRILESYGSHLDVRTAEWGGTTVSFELHRTPPALKTNGATASASPAKRTHNWKIHG</sequence>
<dbReference type="InterPro" id="IPR004358">
    <property type="entry name" value="Sig_transdc_His_kin-like_C"/>
</dbReference>
<name>A0AA41R0T3_9BACT</name>
<dbReference type="GO" id="GO:0000155">
    <property type="term" value="F:phosphorelay sensor kinase activity"/>
    <property type="evidence" value="ECO:0007669"/>
    <property type="project" value="InterPro"/>
</dbReference>
<dbReference type="InterPro" id="IPR003594">
    <property type="entry name" value="HATPase_dom"/>
</dbReference>
<keyword evidence="10" id="KW-0812">Transmembrane</keyword>
<evidence type="ECO:0000256" key="9">
    <source>
        <dbReference type="SAM" id="MobiDB-lite"/>
    </source>
</evidence>
<comment type="catalytic activity">
    <reaction evidence="1">
        <text>ATP + protein L-histidine = ADP + protein N-phospho-L-histidine.</text>
        <dbReference type="EC" id="2.7.13.3"/>
    </reaction>
</comment>
<evidence type="ECO:0000313" key="13">
    <source>
        <dbReference type="Proteomes" id="UP001165427"/>
    </source>
</evidence>
<feature type="domain" description="Histidine kinase" evidence="11">
    <location>
        <begin position="222"/>
        <end position="430"/>
    </location>
</feature>
<keyword evidence="10" id="KW-0472">Membrane</keyword>
<feature type="transmembrane region" description="Helical" evidence="10">
    <location>
        <begin position="20"/>
        <end position="38"/>
    </location>
</feature>
<evidence type="ECO:0000313" key="12">
    <source>
        <dbReference type="EMBL" id="MCJ8500762.1"/>
    </source>
</evidence>
<dbReference type="PRINTS" id="PR00344">
    <property type="entry name" value="BCTRLSENSOR"/>
</dbReference>
<keyword evidence="7 12" id="KW-0067">ATP-binding</keyword>
<dbReference type="SMART" id="SM00387">
    <property type="entry name" value="HATPase_c"/>
    <property type="match status" value="1"/>
</dbReference>
<keyword evidence="5" id="KW-0547">Nucleotide-binding</keyword>
<keyword evidence="4" id="KW-0808">Transferase</keyword>
<evidence type="ECO:0000256" key="1">
    <source>
        <dbReference type="ARBA" id="ARBA00000085"/>
    </source>
</evidence>
<dbReference type="Pfam" id="PF25323">
    <property type="entry name" value="6TM_PilS"/>
    <property type="match status" value="1"/>
</dbReference>
<dbReference type="SUPFAM" id="SSF47384">
    <property type="entry name" value="Homodimeric domain of signal transducing histidine kinase"/>
    <property type="match status" value="1"/>
</dbReference>
<evidence type="ECO:0000256" key="5">
    <source>
        <dbReference type="ARBA" id="ARBA00022741"/>
    </source>
</evidence>
<dbReference type="Gene3D" id="1.10.287.130">
    <property type="match status" value="1"/>
</dbReference>
<dbReference type="CDD" id="cd00082">
    <property type="entry name" value="HisKA"/>
    <property type="match status" value="1"/>
</dbReference>
<feature type="region of interest" description="Disordered" evidence="9">
    <location>
        <begin position="429"/>
        <end position="455"/>
    </location>
</feature>
<dbReference type="EMBL" id="JALJRB010000008">
    <property type="protein sequence ID" value="MCJ8500762.1"/>
    <property type="molecule type" value="Genomic_DNA"/>
</dbReference>
<dbReference type="InterPro" id="IPR036097">
    <property type="entry name" value="HisK_dim/P_sf"/>
</dbReference>
<dbReference type="SUPFAM" id="SSF55874">
    <property type="entry name" value="ATPase domain of HSP90 chaperone/DNA topoisomerase II/histidine kinase"/>
    <property type="match status" value="1"/>
</dbReference>
<evidence type="ECO:0000256" key="10">
    <source>
        <dbReference type="SAM" id="Phobius"/>
    </source>
</evidence>
<accession>A0AA41R0T3</accession>
<proteinExistence type="predicted"/>
<dbReference type="CDD" id="cd00075">
    <property type="entry name" value="HATPase"/>
    <property type="match status" value="1"/>
</dbReference>
<keyword evidence="10" id="KW-1133">Transmembrane helix</keyword>
<dbReference type="RefSeq" id="WP_246906136.1">
    <property type="nucleotide sequence ID" value="NZ_JALJRB010000008.1"/>
</dbReference>
<gene>
    <name evidence="12" type="ORF">MRX98_09285</name>
</gene>
<dbReference type="Pfam" id="PF02518">
    <property type="entry name" value="HATPase_c"/>
    <property type="match status" value="1"/>
</dbReference>
<dbReference type="Proteomes" id="UP001165427">
    <property type="component" value="Unassembled WGS sequence"/>
</dbReference>
<evidence type="ECO:0000256" key="8">
    <source>
        <dbReference type="ARBA" id="ARBA00023012"/>
    </source>
</evidence>